<sequence>MEYKAPGDWREKKQASLCRSRMESSSYKELLFDRSRGSDDDDDFSGDFGLEEMEGVEKIEERKRNAMATTATLPTQILNLLKLLIPKVMPRWNVAVQLTTKYAKIPSSEGSEDDEGEDAVDEGNPFKTMPTMHFGNDPSTPYLYKGKYTLTFQEKMHILLLDVDSTKICTKRPNGVHENSFFVIDRAQLKNASDWLMTDVGAFDHRGKAEQPQLREGEYLIRNLFFRHKNYNDFLRTATTLVDCHGDELQLGLIEYRYTGEEHHVSPHKNLRTGKTFVQTAPSTRDELKFKVKGHQGPSSIFDEAVEKAGGIFGCEVMADMPRDVKQIKNARQSLNDNESKSEFARLLGLAKDTPSVKNLQWTPNPRVVFCTDEQLHEIVKECCSAKSQSILAIDTTYNVGDFYVTSTTYQSGKFIHSRTGKPAILPGPVMFHIRRSEKDFKYFIYTLLEQNDQLETHRFRWW</sequence>
<evidence type="ECO:0000313" key="2">
    <source>
        <dbReference type="Proteomes" id="UP001163046"/>
    </source>
</evidence>
<accession>A0A9X0CTR9</accession>
<protein>
    <submittedName>
        <fullName evidence="1">Uncharacterized protein</fullName>
    </submittedName>
</protein>
<keyword evidence="2" id="KW-1185">Reference proteome</keyword>
<name>A0A9X0CTR9_9CNID</name>
<organism evidence="1 2">
    <name type="scientific">Desmophyllum pertusum</name>
    <dbReference type="NCBI Taxonomy" id="174260"/>
    <lineage>
        <taxon>Eukaryota</taxon>
        <taxon>Metazoa</taxon>
        <taxon>Cnidaria</taxon>
        <taxon>Anthozoa</taxon>
        <taxon>Hexacorallia</taxon>
        <taxon>Scleractinia</taxon>
        <taxon>Caryophylliina</taxon>
        <taxon>Caryophylliidae</taxon>
        <taxon>Desmophyllum</taxon>
    </lineage>
</organism>
<reference evidence="1" key="1">
    <citation type="submission" date="2023-01" db="EMBL/GenBank/DDBJ databases">
        <title>Genome assembly of the deep-sea coral Lophelia pertusa.</title>
        <authorList>
            <person name="Herrera S."/>
            <person name="Cordes E."/>
        </authorList>
    </citation>
    <scope>NUCLEOTIDE SEQUENCE</scope>
    <source>
        <strain evidence="1">USNM1676648</strain>
        <tissue evidence="1">Polyp</tissue>
    </source>
</reference>
<evidence type="ECO:0000313" key="1">
    <source>
        <dbReference type="EMBL" id="KAJ7375266.1"/>
    </source>
</evidence>
<gene>
    <name evidence="1" type="ORF">OS493_002013</name>
</gene>
<dbReference type="EMBL" id="MU826826">
    <property type="protein sequence ID" value="KAJ7375266.1"/>
    <property type="molecule type" value="Genomic_DNA"/>
</dbReference>
<dbReference type="AlphaFoldDB" id="A0A9X0CTR9"/>
<proteinExistence type="predicted"/>
<comment type="caution">
    <text evidence="1">The sequence shown here is derived from an EMBL/GenBank/DDBJ whole genome shotgun (WGS) entry which is preliminary data.</text>
</comment>
<dbReference type="OrthoDB" id="5981259at2759"/>
<dbReference type="Proteomes" id="UP001163046">
    <property type="component" value="Unassembled WGS sequence"/>
</dbReference>